<dbReference type="Proteomes" id="UP000325313">
    <property type="component" value="Unassembled WGS sequence"/>
</dbReference>
<proteinExistence type="predicted"/>
<evidence type="ECO:0000313" key="4">
    <source>
        <dbReference type="Proteomes" id="UP000324748"/>
    </source>
</evidence>
<feature type="compositionally biased region" description="Basic and acidic residues" evidence="1">
    <location>
        <begin position="775"/>
        <end position="785"/>
    </location>
</feature>
<reference evidence="4 5" key="1">
    <citation type="submission" date="2019-05" db="EMBL/GenBank/DDBJ databases">
        <title>Emergence of the Ug99 lineage of the wheat stem rust pathogen through somatic hybridization.</title>
        <authorList>
            <person name="Li F."/>
            <person name="Upadhyaya N.M."/>
            <person name="Sperschneider J."/>
            <person name="Matny O."/>
            <person name="Nguyen-Phuc H."/>
            <person name="Mago R."/>
            <person name="Raley C."/>
            <person name="Miller M.E."/>
            <person name="Silverstein K.A.T."/>
            <person name="Henningsen E."/>
            <person name="Hirsch C.D."/>
            <person name="Visser B."/>
            <person name="Pretorius Z.A."/>
            <person name="Steffenson B.J."/>
            <person name="Schwessinger B."/>
            <person name="Dodds P.N."/>
            <person name="Figueroa M."/>
        </authorList>
    </citation>
    <scope>NUCLEOTIDE SEQUENCE [LARGE SCALE GENOMIC DNA]</scope>
    <source>
        <strain evidence="3">21-0</strain>
        <strain evidence="2 5">Ug99</strain>
    </source>
</reference>
<feature type="region of interest" description="Disordered" evidence="1">
    <location>
        <begin position="430"/>
        <end position="476"/>
    </location>
</feature>
<feature type="compositionally biased region" description="Polar residues" evidence="1">
    <location>
        <begin position="854"/>
        <end position="864"/>
    </location>
</feature>
<feature type="compositionally biased region" description="Polar residues" evidence="1">
    <location>
        <begin position="430"/>
        <end position="444"/>
    </location>
</feature>
<feature type="region of interest" description="Disordered" evidence="1">
    <location>
        <begin position="810"/>
        <end position="1017"/>
    </location>
</feature>
<sequence length="1017" mass="114630">MWVVEGYFRDIDAADIKVQAKLRERWLRPTRTYSLGRDLGNDFSIEKPKTLSRWCSIELNAGSYNSMSDQSEPAELPRPYPLSLTNNLNKGLHLGRGENPNITIEPRASVSIEPDDQIFLNPSDPSVDSIRFHWRPVYICISPSRRAHDSQKYNDSGFLSSISRLPSKHHTHFLPIPLKPTVPVGCALVRGIQLISQSWLDDFLEATHINRPTTQKPPPNILRKEGDTEVMYQQRCQQVISIYESRSKGFSSFEKDFKDAWSQLVPQISFSQVPSSFENWGKDPVKFDPNPARRSLFSDISVIFLVNQEDQHSMEVEEVVRAGLGRIVTHTSPSDQSSPSHPQLQELWPKPARPEYRVVIKAKDYVSMPGSEIEGEKTVNDLLHAIYYVDKGRLVNQFHYHEVPVDDDHTDNPTLPDETPTIAQRCSTPTRMAIGDNSTFTEPDSSPGPELIRRTVSRTDDERMKELLSHSEPGENEIEALQKLARVDDSVDETVISIQPEAREETPPPTTNQLGGENTGRLDPKSGSQSSSLGSSPPLLKREVRGERELNLDQFVTFFCEETGKKSGNTDQVVIGDSLIDPPAKRQKLEHCPEDGSTSITRSTSRLDEVDINNIEGPVSKMLRETATQRVHDLKRKATTDLSPGDEDGSLENTEKDEQPKKKARIQSRQELERSRSDLSAAGEKGTKRKTSGRANAQSPKKLRSQKIDSDEHEAEDLGDRYLSVKTTGKRLTEEEVRTNLEFNQLRISKPRTILKTRPIPTRPIGWDEEDQSENELREMDDWKRQGTQPDSSKSFFKVRYVNLIKKQPVSRHDLEDRPSSDGSPNFKKFKPKNGQAPPHTYTPAKPYTRRNLKMTTDRLQPSNIDDHEHARKSREKSSTQVPIEMDDEDDDMEAESAPKTTAKGKGRADRTKSARSAVGSQTTLNFGAKSKHSKDGTADEQPQRTSRSGKSRAPDPSSESEEDPSPKKPPPSTRTLTRPSRTQTKSQRTKRVVSVDNGSESDGDELAFKGFTRTRA</sequence>
<dbReference type="PANTHER" id="PTHR12162">
    <property type="entry name" value="NIBRIN-RELATED"/>
    <property type="match status" value="1"/>
</dbReference>
<feature type="compositionally biased region" description="Basic and acidic residues" evidence="1">
    <location>
        <begin position="451"/>
        <end position="473"/>
    </location>
</feature>
<dbReference type="EMBL" id="VDEP01000280">
    <property type="protein sequence ID" value="KAA1112271.1"/>
    <property type="molecule type" value="Genomic_DNA"/>
</dbReference>
<protein>
    <recommendedName>
        <fullName evidence="6">BRCT domain-containing protein</fullName>
    </recommendedName>
</protein>
<feature type="compositionally biased region" description="Basic and acidic residues" evidence="1">
    <location>
        <begin position="811"/>
        <end position="820"/>
    </location>
</feature>
<feature type="compositionally biased region" description="Basic and acidic residues" evidence="1">
    <location>
        <begin position="706"/>
        <end position="720"/>
    </location>
</feature>
<comment type="caution">
    <text evidence="2">The sequence shown here is derived from an EMBL/GenBank/DDBJ whole genome shotgun (WGS) entry which is preliminary data.</text>
</comment>
<evidence type="ECO:0000313" key="2">
    <source>
        <dbReference type="EMBL" id="KAA1112271.1"/>
    </source>
</evidence>
<feature type="compositionally biased region" description="Basic and acidic residues" evidence="1">
    <location>
        <begin position="668"/>
        <end position="677"/>
    </location>
</feature>
<feature type="compositionally biased region" description="Low complexity" evidence="1">
    <location>
        <begin position="525"/>
        <end position="539"/>
    </location>
</feature>
<evidence type="ECO:0000313" key="5">
    <source>
        <dbReference type="Proteomes" id="UP000325313"/>
    </source>
</evidence>
<dbReference type="GO" id="GO:0000724">
    <property type="term" value="P:double-strand break repair via homologous recombination"/>
    <property type="evidence" value="ECO:0007669"/>
    <property type="project" value="TreeGrafter"/>
</dbReference>
<dbReference type="InterPro" id="IPR040227">
    <property type="entry name" value="Nibrin-rel"/>
</dbReference>
<gene>
    <name evidence="3" type="ORF">PGT21_026969</name>
    <name evidence="2" type="ORF">PGTUg99_016721</name>
</gene>
<organism evidence="2 5">
    <name type="scientific">Puccinia graminis f. sp. tritici</name>
    <dbReference type="NCBI Taxonomy" id="56615"/>
    <lineage>
        <taxon>Eukaryota</taxon>
        <taxon>Fungi</taxon>
        <taxon>Dikarya</taxon>
        <taxon>Basidiomycota</taxon>
        <taxon>Pucciniomycotina</taxon>
        <taxon>Pucciniomycetes</taxon>
        <taxon>Pucciniales</taxon>
        <taxon>Pucciniaceae</taxon>
        <taxon>Puccinia</taxon>
    </lineage>
</organism>
<name>A0A5B0QGH3_PUCGR</name>
<dbReference type="GO" id="GO:0003684">
    <property type="term" value="F:damaged DNA binding"/>
    <property type="evidence" value="ECO:0007669"/>
    <property type="project" value="TreeGrafter"/>
</dbReference>
<dbReference type="GO" id="GO:0007095">
    <property type="term" value="P:mitotic G2 DNA damage checkpoint signaling"/>
    <property type="evidence" value="ECO:0007669"/>
    <property type="project" value="InterPro"/>
</dbReference>
<evidence type="ECO:0000256" key="1">
    <source>
        <dbReference type="SAM" id="MobiDB-lite"/>
    </source>
</evidence>
<dbReference type="OrthoDB" id="2506609at2759"/>
<feature type="region of interest" description="Disordered" evidence="1">
    <location>
        <begin position="498"/>
        <end position="545"/>
    </location>
</feature>
<dbReference type="EMBL" id="VSWC01000002">
    <property type="protein sequence ID" value="KAA1117905.1"/>
    <property type="molecule type" value="Genomic_DNA"/>
</dbReference>
<feature type="region of interest" description="Disordered" evidence="1">
    <location>
        <begin position="759"/>
        <end position="794"/>
    </location>
</feature>
<dbReference type="GO" id="GO:0030870">
    <property type="term" value="C:Mre11 complex"/>
    <property type="evidence" value="ECO:0007669"/>
    <property type="project" value="InterPro"/>
</dbReference>
<evidence type="ECO:0008006" key="6">
    <source>
        <dbReference type="Google" id="ProtNLM"/>
    </source>
</evidence>
<dbReference type="AlphaFoldDB" id="A0A5B0QGH3"/>
<dbReference type="Proteomes" id="UP000324748">
    <property type="component" value="Unassembled WGS sequence"/>
</dbReference>
<feature type="compositionally biased region" description="Acidic residues" evidence="1">
    <location>
        <begin position="885"/>
        <end position="895"/>
    </location>
</feature>
<feature type="compositionally biased region" description="Polar residues" evidence="1">
    <location>
        <begin position="974"/>
        <end position="987"/>
    </location>
</feature>
<feature type="region of interest" description="Disordered" evidence="1">
    <location>
        <begin position="633"/>
        <end position="733"/>
    </location>
</feature>
<accession>A0A5B0QGH3</accession>
<dbReference type="PANTHER" id="PTHR12162:SF0">
    <property type="entry name" value="NIBRIN"/>
    <property type="match status" value="1"/>
</dbReference>
<evidence type="ECO:0000313" key="3">
    <source>
        <dbReference type="EMBL" id="KAA1117905.1"/>
    </source>
</evidence>
<keyword evidence="4" id="KW-1185">Reference proteome</keyword>
<feature type="compositionally biased region" description="Basic and acidic residues" evidence="1">
    <location>
        <begin position="583"/>
        <end position="594"/>
    </location>
</feature>
<feature type="region of interest" description="Disordered" evidence="1">
    <location>
        <begin position="581"/>
        <end position="605"/>
    </location>
</feature>